<proteinExistence type="inferred from homology"/>
<evidence type="ECO:0000313" key="5">
    <source>
        <dbReference type="Proteomes" id="UP001311799"/>
    </source>
</evidence>
<dbReference type="PANTHER" id="PTHR15837">
    <property type="entry name" value="RAN GUANINE NUCLEOTIDE RELEASE FACTOR"/>
    <property type="match status" value="1"/>
</dbReference>
<comment type="similarity">
    <text evidence="1">Belongs to the MOG1 family.</text>
</comment>
<dbReference type="InterPro" id="IPR016123">
    <property type="entry name" value="Mog1/PsbP_a/b/a-sand"/>
</dbReference>
<keyword evidence="2" id="KW-0813">Transport</keyword>
<dbReference type="AlphaFoldDB" id="A0AAV9XTQ1"/>
<reference evidence="4 5" key="1">
    <citation type="submission" date="2023-10" db="EMBL/GenBank/DDBJ databases">
        <title>Comparative genomics analysis reveals potential genetic determinants of host preference in Cryptosporidium xiaoi.</title>
        <authorList>
            <person name="Xiao L."/>
            <person name="Li J."/>
        </authorList>
    </citation>
    <scope>NUCLEOTIDE SEQUENCE [LARGE SCALE GENOMIC DNA]</scope>
    <source>
        <strain evidence="4 5">52996</strain>
    </source>
</reference>
<keyword evidence="3" id="KW-0653">Protein transport</keyword>
<keyword evidence="5" id="KW-1185">Reference proteome</keyword>
<evidence type="ECO:0000256" key="1">
    <source>
        <dbReference type="ARBA" id="ARBA00010307"/>
    </source>
</evidence>
<dbReference type="GO" id="GO:0031267">
    <property type="term" value="F:small GTPase binding"/>
    <property type="evidence" value="ECO:0007669"/>
    <property type="project" value="TreeGrafter"/>
</dbReference>
<sequence length="177" mass="20434">MEFKQVVLYGGAILLHIPKDFDDISKIRDVPDNQEVFVDNNSECSIIIELLDETNNNDNHPAEYYFNDISKCNGSEITEILVSDPLVNMSDNFSFSKCFGTQLLEKKYNGIQEKEELELHVLVIRILSKKTDIVISFNNPRKMNQVGEKTGYCRTKIEETLNKMLETLEIVDYNLFI</sequence>
<protein>
    <recommendedName>
        <fullName evidence="6">Mog1p/PsbP-like protein</fullName>
    </recommendedName>
</protein>
<dbReference type="GO" id="GO:0006606">
    <property type="term" value="P:protein import into nucleus"/>
    <property type="evidence" value="ECO:0007669"/>
    <property type="project" value="TreeGrafter"/>
</dbReference>
<dbReference type="EMBL" id="JAWDEY010000036">
    <property type="protein sequence ID" value="KAK6587878.1"/>
    <property type="molecule type" value="Genomic_DNA"/>
</dbReference>
<evidence type="ECO:0000313" key="4">
    <source>
        <dbReference type="EMBL" id="KAK6587878.1"/>
    </source>
</evidence>
<dbReference type="GO" id="GO:0005085">
    <property type="term" value="F:guanyl-nucleotide exchange factor activity"/>
    <property type="evidence" value="ECO:0007669"/>
    <property type="project" value="TreeGrafter"/>
</dbReference>
<dbReference type="Gene3D" id="3.40.1000.10">
    <property type="entry name" value="Mog1/PsbP, alpha/beta/alpha sandwich"/>
    <property type="match status" value="1"/>
</dbReference>
<dbReference type="SUPFAM" id="SSF55724">
    <property type="entry name" value="Mog1p/PsbP-like"/>
    <property type="match status" value="1"/>
</dbReference>
<dbReference type="PANTHER" id="PTHR15837:SF0">
    <property type="entry name" value="RAN GUANINE NUCLEOTIDE RELEASE FACTOR"/>
    <property type="match status" value="1"/>
</dbReference>
<evidence type="ECO:0000256" key="2">
    <source>
        <dbReference type="ARBA" id="ARBA00022448"/>
    </source>
</evidence>
<gene>
    <name evidence="4" type="ORF">RS030_81313</name>
</gene>
<dbReference type="InterPro" id="IPR007681">
    <property type="entry name" value="Mog1"/>
</dbReference>
<dbReference type="GO" id="GO:0005634">
    <property type="term" value="C:nucleus"/>
    <property type="evidence" value="ECO:0007669"/>
    <property type="project" value="TreeGrafter"/>
</dbReference>
<dbReference type="Pfam" id="PF04603">
    <property type="entry name" value="Mog1"/>
    <property type="match status" value="1"/>
</dbReference>
<accession>A0AAV9XTQ1</accession>
<evidence type="ECO:0000256" key="3">
    <source>
        <dbReference type="ARBA" id="ARBA00022927"/>
    </source>
</evidence>
<dbReference type="Proteomes" id="UP001311799">
    <property type="component" value="Unassembled WGS sequence"/>
</dbReference>
<comment type="caution">
    <text evidence="4">The sequence shown here is derived from an EMBL/GenBank/DDBJ whole genome shotgun (WGS) entry which is preliminary data.</text>
</comment>
<name>A0AAV9XTQ1_9CRYT</name>
<organism evidence="4 5">
    <name type="scientific">Cryptosporidium xiaoi</name>
    <dbReference type="NCBI Taxonomy" id="659607"/>
    <lineage>
        <taxon>Eukaryota</taxon>
        <taxon>Sar</taxon>
        <taxon>Alveolata</taxon>
        <taxon>Apicomplexa</taxon>
        <taxon>Conoidasida</taxon>
        <taxon>Coccidia</taxon>
        <taxon>Eucoccidiorida</taxon>
        <taxon>Eimeriorina</taxon>
        <taxon>Cryptosporidiidae</taxon>
        <taxon>Cryptosporidium</taxon>
    </lineage>
</organism>
<evidence type="ECO:0008006" key="6">
    <source>
        <dbReference type="Google" id="ProtNLM"/>
    </source>
</evidence>